<keyword evidence="7 9" id="KW-0472">Membrane</keyword>
<dbReference type="PANTHER" id="PTHR11795:SF445">
    <property type="entry name" value="AMINO ACID ABC TRANSPORTER PERMEASE PROTEIN"/>
    <property type="match status" value="1"/>
</dbReference>
<evidence type="ECO:0000256" key="6">
    <source>
        <dbReference type="ARBA" id="ARBA00022989"/>
    </source>
</evidence>
<evidence type="ECO:0000256" key="2">
    <source>
        <dbReference type="ARBA" id="ARBA00022448"/>
    </source>
</evidence>
<feature type="transmembrane region" description="Helical" evidence="9">
    <location>
        <begin position="137"/>
        <end position="155"/>
    </location>
</feature>
<keyword evidence="5" id="KW-0029">Amino-acid transport</keyword>
<feature type="transmembrane region" description="Helical" evidence="9">
    <location>
        <begin position="183"/>
        <end position="205"/>
    </location>
</feature>
<dbReference type="InterPro" id="IPR001851">
    <property type="entry name" value="ABC_transp_permease"/>
</dbReference>
<evidence type="ECO:0000256" key="7">
    <source>
        <dbReference type="ARBA" id="ARBA00023136"/>
    </source>
</evidence>
<organism evidence="10 11">
    <name type="scientific">Nocardioides daedukensis</name>
    <dbReference type="NCBI Taxonomy" id="634462"/>
    <lineage>
        <taxon>Bacteria</taxon>
        <taxon>Bacillati</taxon>
        <taxon>Actinomycetota</taxon>
        <taxon>Actinomycetes</taxon>
        <taxon>Propionibacteriales</taxon>
        <taxon>Nocardioidaceae</taxon>
        <taxon>Nocardioides</taxon>
    </lineage>
</organism>
<evidence type="ECO:0000256" key="9">
    <source>
        <dbReference type="SAM" id="Phobius"/>
    </source>
</evidence>
<keyword evidence="6 9" id="KW-1133">Transmembrane helix</keyword>
<protein>
    <submittedName>
        <fullName evidence="10">Branched-subunit amino acid ABC-type transport system permease component</fullName>
    </submittedName>
</protein>
<comment type="subcellular location">
    <subcellularLocation>
        <location evidence="1">Cell membrane</location>
        <topology evidence="1">Multi-pass membrane protein</topology>
    </subcellularLocation>
</comment>
<gene>
    <name evidence="10" type="ORF">BJ980_000113</name>
</gene>
<dbReference type="GO" id="GO:0022857">
    <property type="term" value="F:transmembrane transporter activity"/>
    <property type="evidence" value="ECO:0007669"/>
    <property type="project" value="InterPro"/>
</dbReference>
<dbReference type="InterPro" id="IPR052157">
    <property type="entry name" value="BCAA_transport_permease"/>
</dbReference>
<dbReference type="RefSeq" id="WP_179500501.1">
    <property type="nucleotide sequence ID" value="NZ_JACCAA010000001.1"/>
</dbReference>
<feature type="transmembrane region" description="Helical" evidence="9">
    <location>
        <begin position="217"/>
        <end position="242"/>
    </location>
</feature>
<name>A0A7Y9RVT7_9ACTN</name>
<keyword evidence="2" id="KW-0813">Transport</keyword>
<dbReference type="CDD" id="cd06582">
    <property type="entry name" value="TM_PBP1_LivH_like"/>
    <property type="match status" value="1"/>
</dbReference>
<evidence type="ECO:0000256" key="5">
    <source>
        <dbReference type="ARBA" id="ARBA00022970"/>
    </source>
</evidence>
<dbReference type="GO" id="GO:0005886">
    <property type="term" value="C:plasma membrane"/>
    <property type="evidence" value="ECO:0007669"/>
    <property type="project" value="UniProtKB-SubCell"/>
</dbReference>
<dbReference type="Pfam" id="PF02653">
    <property type="entry name" value="BPD_transp_2"/>
    <property type="match status" value="1"/>
</dbReference>
<keyword evidence="4 9" id="KW-0812">Transmembrane</keyword>
<evidence type="ECO:0000256" key="3">
    <source>
        <dbReference type="ARBA" id="ARBA00022475"/>
    </source>
</evidence>
<dbReference type="GO" id="GO:0006865">
    <property type="term" value="P:amino acid transport"/>
    <property type="evidence" value="ECO:0007669"/>
    <property type="project" value="UniProtKB-KW"/>
</dbReference>
<evidence type="ECO:0000256" key="1">
    <source>
        <dbReference type="ARBA" id="ARBA00004651"/>
    </source>
</evidence>
<keyword evidence="11" id="KW-1185">Reference proteome</keyword>
<accession>A0A7Y9RVT7</accession>
<reference evidence="10 11" key="1">
    <citation type="submission" date="2020-07" db="EMBL/GenBank/DDBJ databases">
        <title>Sequencing the genomes of 1000 actinobacteria strains.</title>
        <authorList>
            <person name="Klenk H.-P."/>
        </authorList>
    </citation>
    <scope>NUCLEOTIDE SEQUENCE [LARGE SCALE GENOMIC DNA]</scope>
    <source>
        <strain evidence="10 11">DSM 23819</strain>
    </source>
</reference>
<feature type="transmembrane region" description="Helical" evidence="9">
    <location>
        <begin position="32"/>
        <end position="50"/>
    </location>
</feature>
<dbReference type="PANTHER" id="PTHR11795">
    <property type="entry name" value="BRANCHED-CHAIN AMINO ACID TRANSPORT SYSTEM PERMEASE PROTEIN LIVH"/>
    <property type="match status" value="1"/>
</dbReference>
<evidence type="ECO:0000256" key="4">
    <source>
        <dbReference type="ARBA" id="ARBA00022692"/>
    </source>
</evidence>
<comment type="caution">
    <text evidence="10">The sequence shown here is derived from an EMBL/GenBank/DDBJ whole genome shotgun (WGS) entry which is preliminary data.</text>
</comment>
<feature type="transmembrane region" description="Helical" evidence="9">
    <location>
        <begin position="254"/>
        <end position="273"/>
    </location>
</feature>
<dbReference type="EMBL" id="JACCAA010000001">
    <property type="protein sequence ID" value="NYG57190.1"/>
    <property type="molecule type" value="Genomic_DNA"/>
</dbReference>
<feature type="transmembrane region" description="Helical" evidence="9">
    <location>
        <begin position="6"/>
        <end position="25"/>
    </location>
</feature>
<comment type="similarity">
    <text evidence="8">Belongs to the binding-protein-dependent transport system permease family. LivHM subfamily.</text>
</comment>
<evidence type="ECO:0000313" key="10">
    <source>
        <dbReference type="EMBL" id="NYG57190.1"/>
    </source>
</evidence>
<keyword evidence="3" id="KW-1003">Cell membrane</keyword>
<dbReference type="AlphaFoldDB" id="A0A7Y9RVT7"/>
<proteinExistence type="inferred from homology"/>
<evidence type="ECO:0000256" key="8">
    <source>
        <dbReference type="ARBA" id="ARBA00037998"/>
    </source>
</evidence>
<feature type="transmembrane region" description="Helical" evidence="9">
    <location>
        <begin position="56"/>
        <end position="74"/>
    </location>
</feature>
<dbReference type="Proteomes" id="UP000540656">
    <property type="component" value="Unassembled WGS sequence"/>
</dbReference>
<evidence type="ECO:0000313" key="11">
    <source>
        <dbReference type="Proteomes" id="UP000540656"/>
    </source>
</evidence>
<sequence length="287" mass="29478">MDSVLVGITLGGLYGLVALAFVLTFQTTRTLNFALGEFITAGGFAFIAIVALDLPAWLAVAVSVVLIGILGTLVERFVVRPFNSGPHDIRWLLTTAGLSLIMLDLLRNSQGAGTKALNGIGFEGFTSVAGTRVSSQFLLILVLAIGVTLALTWFTQRTRLGTIFRAVAEDRETSSLMGLNPGLVALGAYAIAMGIAALAGIMYSAEVGLSISTGQSLLVAGFATAILGGLDSIPGALVGGLIYGITTVVATDLLGTAIGGVIGLVVTVVVLAVRPQGLMGRVVMEKV</sequence>